<evidence type="ECO:0000256" key="2">
    <source>
        <dbReference type="ARBA" id="ARBA00022801"/>
    </source>
</evidence>
<evidence type="ECO:0000256" key="1">
    <source>
        <dbReference type="ARBA" id="ARBA00007169"/>
    </source>
</evidence>
<sequence>MTGSGKFDGEWIHRFHPADDSEFRIVCFPHAGGSASYFYALSEALSPELDVLAVQYPGRQDRRAEGCVENFAELADLTYAALRRSEDGRPTVFFGHSMGSVLAFEVARRYQDDTGAPPAWLLASGYPPPSLLRGGTVHRRDDDGIIDELRSVGGTDPVYLENKHLRASIVFAVRGDYTAIETHPRVIGVRLDCPVTMLVGTDDPHTTTAEADAWREHTTGEFSLHVFQGGHFYLDEHGQEVNDIISATVRDLSAARKAVR</sequence>
<dbReference type="KEGG" id="sgs:AVL59_10945"/>
<name>A0A1B1AU00_9ACTN</name>
<dbReference type="PANTHER" id="PTHR11487">
    <property type="entry name" value="THIOESTERASE"/>
    <property type="match status" value="1"/>
</dbReference>
<feature type="domain" description="Thioesterase TesA-like" evidence="3">
    <location>
        <begin position="26"/>
        <end position="249"/>
    </location>
</feature>
<proteinExistence type="inferred from homology"/>
<dbReference type="InterPro" id="IPR020802">
    <property type="entry name" value="TesA-like"/>
</dbReference>
<dbReference type="InterPro" id="IPR001031">
    <property type="entry name" value="Thioesterase"/>
</dbReference>
<evidence type="ECO:0000313" key="4">
    <source>
        <dbReference type="EMBL" id="ANP50058.1"/>
    </source>
</evidence>
<dbReference type="PANTHER" id="PTHR11487:SF0">
    <property type="entry name" value="S-ACYL FATTY ACID SYNTHASE THIOESTERASE, MEDIUM CHAIN"/>
    <property type="match status" value="1"/>
</dbReference>
<dbReference type="OrthoDB" id="8480037at2"/>
<keyword evidence="2" id="KW-0378">Hydrolase</keyword>
<dbReference type="Gene3D" id="3.40.50.1820">
    <property type="entry name" value="alpha/beta hydrolase"/>
    <property type="match status" value="1"/>
</dbReference>
<organism evidence="4 5">
    <name type="scientific">Streptomyces griseochromogenes</name>
    <dbReference type="NCBI Taxonomy" id="68214"/>
    <lineage>
        <taxon>Bacteria</taxon>
        <taxon>Bacillati</taxon>
        <taxon>Actinomycetota</taxon>
        <taxon>Actinomycetes</taxon>
        <taxon>Kitasatosporales</taxon>
        <taxon>Streptomycetaceae</taxon>
        <taxon>Streptomyces</taxon>
    </lineage>
</organism>
<dbReference type="EMBL" id="CP016279">
    <property type="protein sequence ID" value="ANP50058.1"/>
    <property type="molecule type" value="Genomic_DNA"/>
</dbReference>
<dbReference type="Pfam" id="PF00975">
    <property type="entry name" value="Thioesterase"/>
    <property type="match status" value="1"/>
</dbReference>
<dbReference type="GO" id="GO:0008610">
    <property type="term" value="P:lipid biosynthetic process"/>
    <property type="evidence" value="ECO:0007669"/>
    <property type="project" value="TreeGrafter"/>
</dbReference>
<dbReference type="STRING" id="68214.AVL59_10945"/>
<reference evidence="4 5" key="1">
    <citation type="submission" date="2016-06" db="EMBL/GenBank/DDBJ databases">
        <title>Complete genome sequence of Streptomyces griseochromogenes ATCC 14511, the Blasticidin S producer.</title>
        <authorList>
            <person name="Wu L."/>
        </authorList>
    </citation>
    <scope>NUCLEOTIDE SEQUENCE [LARGE SCALE GENOMIC DNA]</scope>
    <source>
        <strain evidence="4 5">ATCC 14511</strain>
    </source>
</reference>
<dbReference type="InterPro" id="IPR029058">
    <property type="entry name" value="AB_hydrolase_fold"/>
</dbReference>
<dbReference type="RefSeq" id="WP_067302151.1">
    <property type="nucleotide sequence ID" value="NZ_CP016279.1"/>
</dbReference>
<evidence type="ECO:0000259" key="3">
    <source>
        <dbReference type="SMART" id="SM00824"/>
    </source>
</evidence>
<comment type="similarity">
    <text evidence="1">Belongs to the thioesterase family.</text>
</comment>
<dbReference type="InterPro" id="IPR012223">
    <property type="entry name" value="TEII"/>
</dbReference>
<dbReference type="SUPFAM" id="SSF53474">
    <property type="entry name" value="alpha/beta-Hydrolases"/>
    <property type="match status" value="1"/>
</dbReference>
<dbReference type="SMART" id="SM00824">
    <property type="entry name" value="PKS_TE"/>
    <property type="match status" value="1"/>
</dbReference>
<accession>A0A1B1AU00</accession>
<dbReference type="AlphaFoldDB" id="A0A1B1AU00"/>
<gene>
    <name evidence="4" type="ORF">AVL59_10945</name>
</gene>
<evidence type="ECO:0000313" key="5">
    <source>
        <dbReference type="Proteomes" id="UP000092659"/>
    </source>
</evidence>
<protein>
    <recommendedName>
        <fullName evidence="3">Thioesterase TesA-like domain-containing protein</fullName>
    </recommendedName>
</protein>
<dbReference type="GO" id="GO:0016787">
    <property type="term" value="F:hydrolase activity"/>
    <property type="evidence" value="ECO:0007669"/>
    <property type="project" value="UniProtKB-KW"/>
</dbReference>
<dbReference type="Proteomes" id="UP000092659">
    <property type="component" value="Chromosome"/>
</dbReference>